<feature type="compositionally biased region" description="Polar residues" evidence="2">
    <location>
        <begin position="41"/>
        <end position="73"/>
    </location>
</feature>
<evidence type="ECO:0000256" key="2">
    <source>
        <dbReference type="SAM" id="MobiDB-lite"/>
    </source>
</evidence>
<feature type="region of interest" description="Disordered" evidence="2">
    <location>
        <begin position="454"/>
        <end position="480"/>
    </location>
</feature>
<feature type="coiled-coil region" evidence="1">
    <location>
        <begin position="244"/>
        <end position="339"/>
    </location>
</feature>
<proteinExistence type="predicted"/>
<organism evidence="3 4">
    <name type="scientific">Henosepilachna vigintioctopunctata</name>
    <dbReference type="NCBI Taxonomy" id="420089"/>
    <lineage>
        <taxon>Eukaryota</taxon>
        <taxon>Metazoa</taxon>
        <taxon>Ecdysozoa</taxon>
        <taxon>Arthropoda</taxon>
        <taxon>Hexapoda</taxon>
        <taxon>Insecta</taxon>
        <taxon>Pterygota</taxon>
        <taxon>Neoptera</taxon>
        <taxon>Endopterygota</taxon>
        <taxon>Coleoptera</taxon>
        <taxon>Polyphaga</taxon>
        <taxon>Cucujiformia</taxon>
        <taxon>Coccinelloidea</taxon>
        <taxon>Coccinellidae</taxon>
        <taxon>Epilachninae</taxon>
        <taxon>Epilachnini</taxon>
        <taxon>Henosepilachna</taxon>
    </lineage>
</organism>
<dbReference type="EMBL" id="JARQZJ010000035">
    <property type="protein sequence ID" value="KAK9876164.1"/>
    <property type="molecule type" value="Genomic_DNA"/>
</dbReference>
<evidence type="ECO:0000256" key="1">
    <source>
        <dbReference type="SAM" id="Coils"/>
    </source>
</evidence>
<dbReference type="AlphaFoldDB" id="A0AAW1UA28"/>
<sequence length="507" mass="57576">MDTASNCEAYMSRLFRKEKSSYPTPGIKPNVNNAKMKSAVNKFSSKPKSSGRTQNFHHNPVKNSGYNNSNIEGNINPHREASMENPGTNNLISKSAKPRSRSNAAGDREPWGKLLQNSSEDNYSKFSSFDPLRTLHFLVKELQYKLQSDLPDDNNMHQIVMDMQHALTRVPPEIASIIQLHYSTDTIAPRKSSSSNTILNSKKQDVEVRVTKVNQSSQTIHKFEDTELIQKIMEGSTLKLEASCRQMEMLCGRLKSEKEDLDEQLKIERDNVRFLKKRVGDLELQCEQLVSVTIKRLEEEKNELQLQVNRLTDVVDSQSTHANNELKNVTHELKQIQIKAEQECTKLRHQLALANMEKEKYIAILTVRDRQISEIRSEMSQLQDVVNEQLMDIHNNALADLPSTNSSETNNIWKRIEGEKTENYSNLSSVASDNQLASNHGGKLRYTSFQELPASESTGLSDDHQLNKKTSNNDTKNGVVNKQSIRNMFAELKKQAFAVTSMTLVKP</sequence>
<evidence type="ECO:0000313" key="4">
    <source>
        <dbReference type="Proteomes" id="UP001431783"/>
    </source>
</evidence>
<feature type="compositionally biased region" description="Polar residues" evidence="2">
    <location>
        <begin position="468"/>
        <end position="480"/>
    </location>
</feature>
<feature type="region of interest" description="Disordered" evidence="2">
    <location>
        <begin position="41"/>
        <end position="116"/>
    </location>
</feature>
<reference evidence="3 4" key="1">
    <citation type="submission" date="2023-03" db="EMBL/GenBank/DDBJ databases">
        <title>Genome insight into feeding habits of ladybird beetles.</title>
        <authorList>
            <person name="Li H.-S."/>
            <person name="Huang Y.-H."/>
            <person name="Pang H."/>
        </authorList>
    </citation>
    <scope>NUCLEOTIDE SEQUENCE [LARGE SCALE GENOMIC DNA]</scope>
    <source>
        <strain evidence="3">SYSU_2023b</strain>
        <tissue evidence="3">Whole body</tissue>
    </source>
</reference>
<name>A0AAW1UA28_9CUCU</name>
<keyword evidence="1" id="KW-0175">Coiled coil</keyword>
<gene>
    <name evidence="3" type="ORF">WA026_011280</name>
</gene>
<evidence type="ECO:0000313" key="3">
    <source>
        <dbReference type="EMBL" id="KAK9876164.1"/>
    </source>
</evidence>
<dbReference type="Proteomes" id="UP001431783">
    <property type="component" value="Unassembled WGS sequence"/>
</dbReference>
<keyword evidence="4" id="KW-1185">Reference proteome</keyword>
<protein>
    <submittedName>
        <fullName evidence="3">Uncharacterized protein</fullName>
    </submittedName>
</protein>
<comment type="caution">
    <text evidence="3">The sequence shown here is derived from an EMBL/GenBank/DDBJ whole genome shotgun (WGS) entry which is preliminary data.</text>
</comment>
<accession>A0AAW1UA28</accession>